<feature type="transmembrane region" description="Helical" evidence="5">
    <location>
        <begin position="93"/>
        <end position="112"/>
    </location>
</feature>
<evidence type="ECO:0000313" key="8">
    <source>
        <dbReference type="Proteomes" id="UP000191154"/>
    </source>
</evidence>
<feature type="transmembrane region" description="Helical" evidence="5">
    <location>
        <begin position="33"/>
        <end position="58"/>
    </location>
</feature>
<feature type="transmembrane region" description="Helical" evidence="5">
    <location>
        <begin position="422"/>
        <end position="442"/>
    </location>
</feature>
<sequence length="633" mass="70582">MDTTIIKQAFNINKTPFPWQKAINAAICAGVPVIIGILVNQLHLGLLAGIGSFSYLYVLHQPYAQRAKKIFFTAIGISFSVALGTLFAPYPVLIILIVGLIGAIVTFIFGILKIQGPSAIFFVLSFVMTTGMPVNPSEVFIRTSVVLMAGIFSWIISMAGYFFNPHGPEIKTLKKLYLALAEFSEAIGGENINDVRNRTVNALREAEETLLTGYIPWKNSFLFNRLSLLNEEANKLFLEMLELHANKNIKVPKELSNMIRKLSMAIELKDGETIKIDTPSQKLDENYDNFLEIIYDAEAIINIPLTYIGKGMKISKPSLMMKFTRACNKDSIVFINAVRYGIVLSISAIIAFSFPFARPYWIPLSCSAVMSGSTVMATFHRAIQRSCGTIIGLMIAIIILKFQPEGFMIVAINMLLTAITELFIVKNYAVAAVFITPNALLIAEASTQIHNVTYFATARITDILIGSAIGLIGTYIIGRRSASSRLPDLIVKLIRSQARVLVRLATNNKENNSDSTKWIKEKMGINLMNFKTAYNTALGEIPHNEEMLEMMWPAFFSLEHISYLLDQYCTTKGYLILSDEDLAQLLLVLETMATSIEQKKVIKPKKIYIIEEIPQICEEINAVQEALTMKSAW</sequence>
<keyword evidence="3 5" id="KW-1133">Transmembrane helix</keyword>
<dbReference type="STRING" id="169679.CSACC_20710"/>
<evidence type="ECO:0000256" key="4">
    <source>
        <dbReference type="ARBA" id="ARBA00023136"/>
    </source>
</evidence>
<dbReference type="RefSeq" id="WP_077864883.1">
    <property type="nucleotide sequence ID" value="NZ_LZYZ01000002.1"/>
</dbReference>
<accession>A0A1S8NDY8</accession>
<dbReference type="EMBL" id="LZYZ01000002">
    <property type="protein sequence ID" value="OOM14640.1"/>
    <property type="molecule type" value="Genomic_DNA"/>
</dbReference>
<gene>
    <name evidence="7" type="ORF">CLOSAC_15200</name>
</gene>
<name>A0A1S8NDY8_CLOSA</name>
<keyword evidence="2 5" id="KW-0812">Transmembrane</keyword>
<dbReference type="Proteomes" id="UP000191154">
    <property type="component" value="Unassembled WGS sequence"/>
</dbReference>
<feature type="transmembrane region" description="Helical" evidence="5">
    <location>
        <begin position="360"/>
        <end position="379"/>
    </location>
</feature>
<evidence type="ECO:0000256" key="2">
    <source>
        <dbReference type="ARBA" id="ARBA00022692"/>
    </source>
</evidence>
<protein>
    <recommendedName>
        <fullName evidence="6">Integral membrane bound transporter domain-containing protein</fullName>
    </recommendedName>
</protein>
<dbReference type="AlphaFoldDB" id="A0A1S8NDY8"/>
<proteinExistence type="predicted"/>
<reference evidence="7 8" key="1">
    <citation type="submission" date="2016-05" db="EMBL/GenBank/DDBJ databases">
        <title>Microbial solvent formation.</title>
        <authorList>
            <person name="Poehlein A."/>
            <person name="Montoya Solano J.D."/>
            <person name="Flitsch S."/>
            <person name="Krabben P."/>
            <person name="Duerre P."/>
            <person name="Daniel R."/>
        </authorList>
    </citation>
    <scope>NUCLEOTIDE SEQUENCE [LARGE SCALE GENOMIC DNA]</scope>
    <source>
        <strain evidence="7 8">L1-8</strain>
    </source>
</reference>
<dbReference type="Pfam" id="PF13515">
    <property type="entry name" value="FUSC_2"/>
    <property type="match status" value="1"/>
</dbReference>
<feature type="transmembrane region" description="Helical" evidence="5">
    <location>
        <begin position="140"/>
        <end position="163"/>
    </location>
</feature>
<keyword evidence="4 5" id="KW-0472">Membrane</keyword>
<evidence type="ECO:0000256" key="3">
    <source>
        <dbReference type="ARBA" id="ARBA00022989"/>
    </source>
</evidence>
<evidence type="ECO:0000313" key="7">
    <source>
        <dbReference type="EMBL" id="OOM14640.1"/>
    </source>
</evidence>
<feature type="domain" description="Integral membrane bound transporter" evidence="6">
    <location>
        <begin position="347"/>
        <end position="472"/>
    </location>
</feature>
<organism evidence="7 8">
    <name type="scientific">Clostridium saccharobutylicum</name>
    <dbReference type="NCBI Taxonomy" id="169679"/>
    <lineage>
        <taxon>Bacteria</taxon>
        <taxon>Bacillati</taxon>
        <taxon>Bacillota</taxon>
        <taxon>Clostridia</taxon>
        <taxon>Eubacteriales</taxon>
        <taxon>Clostridiaceae</taxon>
        <taxon>Clostridium</taxon>
    </lineage>
</organism>
<dbReference type="InterPro" id="IPR049453">
    <property type="entry name" value="Memb_transporter_dom"/>
</dbReference>
<feature type="transmembrane region" description="Helical" evidence="5">
    <location>
        <begin position="391"/>
        <end position="416"/>
    </location>
</feature>
<evidence type="ECO:0000259" key="6">
    <source>
        <dbReference type="Pfam" id="PF13515"/>
    </source>
</evidence>
<evidence type="ECO:0000256" key="5">
    <source>
        <dbReference type="SAM" id="Phobius"/>
    </source>
</evidence>
<dbReference type="GO" id="GO:0016020">
    <property type="term" value="C:membrane"/>
    <property type="evidence" value="ECO:0007669"/>
    <property type="project" value="UniProtKB-SubCell"/>
</dbReference>
<evidence type="ECO:0000256" key="1">
    <source>
        <dbReference type="ARBA" id="ARBA00004141"/>
    </source>
</evidence>
<feature type="transmembrane region" description="Helical" evidence="5">
    <location>
        <begin position="70"/>
        <end position="87"/>
    </location>
</feature>
<comment type="subcellular location">
    <subcellularLocation>
        <location evidence="1">Membrane</location>
        <topology evidence="1">Multi-pass membrane protein</topology>
    </subcellularLocation>
</comment>
<feature type="transmembrane region" description="Helical" evidence="5">
    <location>
        <begin position="454"/>
        <end position="477"/>
    </location>
</feature>
<feature type="transmembrane region" description="Helical" evidence="5">
    <location>
        <begin position="119"/>
        <end position="134"/>
    </location>
</feature>
<feature type="transmembrane region" description="Helical" evidence="5">
    <location>
        <begin position="331"/>
        <end position="354"/>
    </location>
</feature>
<comment type="caution">
    <text evidence="7">The sequence shown here is derived from an EMBL/GenBank/DDBJ whole genome shotgun (WGS) entry which is preliminary data.</text>
</comment>